<feature type="domain" description="SLH" evidence="2">
    <location>
        <begin position="27"/>
        <end position="90"/>
    </location>
</feature>
<protein>
    <recommendedName>
        <fullName evidence="2">SLH domain-containing protein</fullName>
    </recommendedName>
</protein>
<dbReference type="PANTHER" id="PTHR43308">
    <property type="entry name" value="OUTER MEMBRANE PROTEIN ALPHA-RELATED"/>
    <property type="match status" value="1"/>
</dbReference>
<evidence type="ECO:0000313" key="4">
    <source>
        <dbReference type="Proteomes" id="UP000216752"/>
    </source>
</evidence>
<dbReference type="InterPro" id="IPR001119">
    <property type="entry name" value="SLH_dom"/>
</dbReference>
<reference evidence="3" key="1">
    <citation type="submission" date="2024-05" db="EMBL/GenBank/DDBJ databases">
        <title>Isolation and characterization of Sporomusa carbonis sp. nov., a carboxydotrophic hydrogenogen in the genus of Sporomusa isolated from a charcoal burning pile.</title>
        <authorList>
            <person name="Boeer T."/>
            <person name="Rosenbaum F."/>
            <person name="Eysell L."/>
            <person name="Mueller V."/>
            <person name="Daniel R."/>
            <person name="Poehlein A."/>
        </authorList>
    </citation>
    <scope>NUCLEOTIDE SEQUENCE [LARGE SCALE GENOMIC DNA]</scope>
    <source>
        <strain evidence="3">DSM 10669</strain>
    </source>
</reference>
<proteinExistence type="predicted"/>
<dbReference type="PROSITE" id="PS51272">
    <property type="entry name" value="SLH"/>
    <property type="match status" value="1"/>
</dbReference>
<name>A0ABZ3IQ27_9FIRM</name>
<dbReference type="PANTHER" id="PTHR43308:SF1">
    <property type="entry name" value="OUTER MEMBRANE PROTEIN ALPHA"/>
    <property type="match status" value="1"/>
</dbReference>
<dbReference type="EMBL" id="CP155573">
    <property type="protein sequence ID" value="XFO67776.1"/>
    <property type="molecule type" value="Genomic_DNA"/>
</dbReference>
<accession>A0ABZ3IQ27</accession>
<keyword evidence="4" id="KW-1185">Reference proteome</keyword>
<evidence type="ECO:0000256" key="1">
    <source>
        <dbReference type="SAM" id="SignalP"/>
    </source>
</evidence>
<feature type="chain" id="PRO_5045113495" description="SLH domain-containing protein" evidence="1">
    <location>
        <begin position="26"/>
        <end position="432"/>
    </location>
</feature>
<dbReference type="Proteomes" id="UP000216752">
    <property type="component" value="Chromosome"/>
</dbReference>
<feature type="signal peptide" evidence="1">
    <location>
        <begin position="1"/>
        <end position="25"/>
    </location>
</feature>
<dbReference type="Gene3D" id="2.40.160.10">
    <property type="entry name" value="Porin"/>
    <property type="match status" value="1"/>
</dbReference>
<dbReference type="InterPro" id="IPR023614">
    <property type="entry name" value="Porin_dom_sf"/>
</dbReference>
<gene>
    <name evidence="3" type="ORF">SPSIL_039950</name>
</gene>
<evidence type="ECO:0000313" key="3">
    <source>
        <dbReference type="EMBL" id="XFO67776.1"/>
    </source>
</evidence>
<dbReference type="SUPFAM" id="SSF56935">
    <property type="entry name" value="Porins"/>
    <property type="match status" value="1"/>
</dbReference>
<keyword evidence="1" id="KW-0732">Signal</keyword>
<sequence length="432" mass="47343">MNNSLTVKVTSALIGFACMAGTALAAPANPFADVPAKHWSYASINQLVQAGVISGYGDGTYKGDRTLTRYEMATIVAKAMANSDKADAAAKKQIEVLKAEFGSELTNLGVRVDNLEKNASKVKFTGEVRVRYDYSDNSITNKKDYEQTRVRITMTAPLDENLTFTGRLHSESSWGVSGVPVGASGNPNGVDTNNTVLDQAYITGKAFNGGLTYKFGRQPVYFGQGLLFASTPGNEGLLVTTGNNIKVTAGAFKQSKWNYTIGNVDFKLSDNLKVNASYLSDSEDGSATNGNLYDSKSVGFKYTGLKNFTVFGEYGKNDSDYAKSKNNNDSAKSWFSKIRYRGAAYDQAKSYGVWVGYRSADEGFDYRSLSILEMGNGMDISLRENDNVKGMEYGFEYGLFKNGIMTIQYNDLEAKKGNRDKQNLFVQLMYNF</sequence>
<dbReference type="InterPro" id="IPR051465">
    <property type="entry name" value="Cell_Envelope_Struct_Comp"/>
</dbReference>
<organism evidence="3 4">
    <name type="scientific">Sporomusa silvacetica DSM 10669</name>
    <dbReference type="NCBI Taxonomy" id="1123289"/>
    <lineage>
        <taxon>Bacteria</taxon>
        <taxon>Bacillati</taxon>
        <taxon>Bacillota</taxon>
        <taxon>Negativicutes</taxon>
        <taxon>Selenomonadales</taxon>
        <taxon>Sporomusaceae</taxon>
        <taxon>Sporomusa</taxon>
    </lineage>
</organism>
<dbReference type="Pfam" id="PF00395">
    <property type="entry name" value="SLH"/>
    <property type="match status" value="1"/>
</dbReference>
<evidence type="ECO:0000259" key="2">
    <source>
        <dbReference type="PROSITE" id="PS51272"/>
    </source>
</evidence>
<dbReference type="RefSeq" id="WP_169717882.1">
    <property type="nucleotide sequence ID" value="NZ_CP155573.1"/>
</dbReference>